<evidence type="ECO:0000313" key="2">
    <source>
        <dbReference type="EMBL" id="KAJ1113590.1"/>
    </source>
</evidence>
<gene>
    <name evidence="2" type="ORF">NDU88_001832</name>
</gene>
<feature type="region of interest" description="Disordered" evidence="1">
    <location>
        <begin position="1"/>
        <end position="66"/>
    </location>
</feature>
<organism evidence="2 3">
    <name type="scientific">Pleurodeles waltl</name>
    <name type="common">Iberian ribbed newt</name>
    <dbReference type="NCBI Taxonomy" id="8319"/>
    <lineage>
        <taxon>Eukaryota</taxon>
        <taxon>Metazoa</taxon>
        <taxon>Chordata</taxon>
        <taxon>Craniata</taxon>
        <taxon>Vertebrata</taxon>
        <taxon>Euteleostomi</taxon>
        <taxon>Amphibia</taxon>
        <taxon>Batrachia</taxon>
        <taxon>Caudata</taxon>
        <taxon>Salamandroidea</taxon>
        <taxon>Salamandridae</taxon>
        <taxon>Pleurodelinae</taxon>
        <taxon>Pleurodeles</taxon>
    </lineage>
</organism>
<comment type="caution">
    <text evidence="2">The sequence shown here is derived from an EMBL/GenBank/DDBJ whole genome shotgun (WGS) entry which is preliminary data.</text>
</comment>
<accession>A0AAV7NFE4</accession>
<proteinExistence type="predicted"/>
<feature type="compositionally biased region" description="Acidic residues" evidence="1">
    <location>
        <begin position="12"/>
        <end position="24"/>
    </location>
</feature>
<dbReference type="EMBL" id="JANPWB010000012">
    <property type="protein sequence ID" value="KAJ1113590.1"/>
    <property type="molecule type" value="Genomic_DNA"/>
</dbReference>
<dbReference type="Proteomes" id="UP001066276">
    <property type="component" value="Chromosome 8"/>
</dbReference>
<reference evidence="2" key="1">
    <citation type="journal article" date="2022" name="bioRxiv">
        <title>Sequencing and chromosome-scale assembly of the giantPleurodeles waltlgenome.</title>
        <authorList>
            <person name="Brown T."/>
            <person name="Elewa A."/>
            <person name="Iarovenko S."/>
            <person name="Subramanian E."/>
            <person name="Araus A.J."/>
            <person name="Petzold A."/>
            <person name="Susuki M."/>
            <person name="Suzuki K.-i.T."/>
            <person name="Hayashi T."/>
            <person name="Toyoda A."/>
            <person name="Oliveira C."/>
            <person name="Osipova E."/>
            <person name="Leigh N.D."/>
            <person name="Simon A."/>
            <person name="Yun M.H."/>
        </authorList>
    </citation>
    <scope>NUCLEOTIDE SEQUENCE</scope>
    <source>
        <strain evidence="2">20211129_DDA</strain>
        <tissue evidence="2">Liver</tissue>
    </source>
</reference>
<keyword evidence="3" id="KW-1185">Reference proteome</keyword>
<evidence type="ECO:0000256" key="1">
    <source>
        <dbReference type="SAM" id="MobiDB-lite"/>
    </source>
</evidence>
<evidence type="ECO:0000313" key="3">
    <source>
        <dbReference type="Proteomes" id="UP001066276"/>
    </source>
</evidence>
<sequence>MSWFRKVVPGEGGDDAGSADEEGREFEMGGASQPGSPHEGSRSNEVGYSWDPEGASSPDLRPSSGS</sequence>
<dbReference type="AlphaFoldDB" id="A0AAV7NFE4"/>
<protein>
    <submittedName>
        <fullName evidence="2">Uncharacterized protein</fullName>
    </submittedName>
</protein>
<name>A0AAV7NFE4_PLEWA</name>